<dbReference type="GO" id="GO:0009007">
    <property type="term" value="F:site-specific DNA-methyltransferase (adenine-specific) activity"/>
    <property type="evidence" value="ECO:0007669"/>
    <property type="project" value="UniProtKB-EC"/>
</dbReference>
<evidence type="ECO:0000256" key="1">
    <source>
        <dbReference type="ARBA" id="ARBA00006594"/>
    </source>
</evidence>
<dbReference type="Pfam" id="PF01555">
    <property type="entry name" value="N6_N4_Mtase"/>
    <property type="match status" value="1"/>
</dbReference>
<dbReference type="PROSITE" id="PS00092">
    <property type="entry name" value="N6_MTASE"/>
    <property type="match status" value="1"/>
</dbReference>
<dbReference type="InterPro" id="IPR002941">
    <property type="entry name" value="DNA_methylase_N4/N6"/>
</dbReference>
<dbReference type="AlphaFoldDB" id="A0A554XI59"/>
<organism evidence="8 9">
    <name type="scientific">Tepidimonas charontis</name>
    <dbReference type="NCBI Taxonomy" id="2267262"/>
    <lineage>
        <taxon>Bacteria</taxon>
        <taxon>Pseudomonadati</taxon>
        <taxon>Pseudomonadota</taxon>
        <taxon>Betaproteobacteria</taxon>
        <taxon>Burkholderiales</taxon>
        <taxon>Tepidimonas</taxon>
    </lineage>
</organism>
<comment type="similarity">
    <text evidence="1">Belongs to the N(4)/N(6)-methyltransferase family.</text>
</comment>
<dbReference type="OrthoDB" id="9816288at2"/>
<dbReference type="GO" id="GO:0008170">
    <property type="term" value="F:N-methyltransferase activity"/>
    <property type="evidence" value="ECO:0007669"/>
    <property type="project" value="InterPro"/>
</dbReference>
<comment type="caution">
    <text evidence="8">The sequence shown here is derived from an EMBL/GenBank/DDBJ whole genome shotgun (WGS) entry which is preliminary data.</text>
</comment>
<evidence type="ECO:0000256" key="6">
    <source>
        <dbReference type="ARBA" id="ARBA00047942"/>
    </source>
</evidence>
<accession>A0A554XI59</accession>
<feature type="domain" description="DNA methylase N-4/N-6" evidence="7">
    <location>
        <begin position="481"/>
        <end position="806"/>
    </location>
</feature>
<dbReference type="Proteomes" id="UP000318294">
    <property type="component" value="Unassembled WGS sequence"/>
</dbReference>
<evidence type="ECO:0000313" key="8">
    <source>
        <dbReference type="EMBL" id="TSE35520.1"/>
    </source>
</evidence>
<evidence type="ECO:0000256" key="2">
    <source>
        <dbReference type="ARBA" id="ARBA00011900"/>
    </source>
</evidence>
<dbReference type="Gene3D" id="3.40.50.150">
    <property type="entry name" value="Vaccinia Virus protein VP39"/>
    <property type="match status" value="1"/>
</dbReference>
<gene>
    <name evidence="8" type="ORF">Tchar_00716</name>
</gene>
<evidence type="ECO:0000313" key="9">
    <source>
        <dbReference type="Proteomes" id="UP000318294"/>
    </source>
</evidence>
<dbReference type="SUPFAM" id="SSF53335">
    <property type="entry name" value="S-adenosyl-L-methionine-dependent methyltransferases"/>
    <property type="match status" value="1"/>
</dbReference>
<proteinExistence type="inferred from homology"/>
<dbReference type="EC" id="2.1.1.72" evidence="2"/>
<keyword evidence="5" id="KW-0949">S-adenosyl-L-methionine</keyword>
<dbReference type="RefSeq" id="WP_144327720.1">
    <property type="nucleotide sequence ID" value="NZ_VJON01000007.1"/>
</dbReference>
<dbReference type="PRINTS" id="PR00506">
    <property type="entry name" value="D21N6MTFRASE"/>
</dbReference>
<keyword evidence="9" id="KW-1185">Reference proteome</keyword>
<reference evidence="8 9" key="1">
    <citation type="submission" date="2019-07" db="EMBL/GenBank/DDBJ databases">
        <title>Tepidimonas charontis SPSP-6 draft genome.</title>
        <authorList>
            <person name="Da Costa M.S."/>
            <person name="Froufe H.J.C."/>
            <person name="Egas C."/>
            <person name="Albuquerque L."/>
        </authorList>
    </citation>
    <scope>NUCLEOTIDE SEQUENCE [LARGE SCALE GENOMIC DNA]</scope>
    <source>
        <strain evidence="8 9">SPSP-6</strain>
    </source>
</reference>
<protein>
    <recommendedName>
        <fullName evidence="2">site-specific DNA-methyltransferase (adenine-specific)</fullName>
        <ecNumber evidence="2">2.1.1.72</ecNumber>
    </recommendedName>
</protein>
<keyword evidence="3 8" id="KW-0489">Methyltransferase</keyword>
<evidence type="ECO:0000259" key="7">
    <source>
        <dbReference type="Pfam" id="PF01555"/>
    </source>
</evidence>
<dbReference type="InterPro" id="IPR002295">
    <property type="entry name" value="N4/N6-MTase_EcoPI_Mod-like"/>
</dbReference>
<dbReference type="EMBL" id="VJON01000007">
    <property type="protein sequence ID" value="TSE35520.1"/>
    <property type="molecule type" value="Genomic_DNA"/>
</dbReference>
<name>A0A554XI59_9BURK</name>
<keyword evidence="4" id="KW-0808">Transferase</keyword>
<dbReference type="InterPro" id="IPR002052">
    <property type="entry name" value="DNA_methylase_N6_adenine_CS"/>
</dbReference>
<comment type="catalytic activity">
    <reaction evidence="6">
        <text>a 2'-deoxyadenosine in DNA + S-adenosyl-L-methionine = an N(6)-methyl-2'-deoxyadenosine in DNA + S-adenosyl-L-homocysteine + H(+)</text>
        <dbReference type="Rhea" id="RHEA:15197"/>
        <dbReference type="Rhea" id="RHEA-COMP:12418"/>
        <dbReference type="Rhea" id="RHEA-COMP:12419"/>
        <dbReference type="ChEBI" id="CHEBI:15378"/>
        <dbReference type="ChEBI" id="CHEBI:57856"/>
        <dbReference type="ChEBI" id="CHEBI:59789"/>
        <dbReference type="ChEBI" id="CHEBI:90615"/>
        <dbReference type="ChEBI" id="CHEBI:90616"/>
        <dbReference type="EC" id="2.1.1.72"/>
    </reaction>
</comment>
<sequence>MSQKYEKLKALLKELFQLDQPELDFGIYRILHARSAEVTQFLDKDLLPQVKQAFAQYRTADKAELEKELAKAVEAAQALGVDPESTQKVKDLRARLASDAVDTEALEAEVYDHLYSFFRRYYSEGDFLSKRVYKPGVYAIPYEGEEVKLHWANADQYYIKTSESFRDYAFRLCPEDEANPMRVHFKLADAAEGEHGNVKEQAGKERRFKLAPAPFAAVENGELVIRFTYEPDPAKQKDLNAEAESAILALDDPALADWIKELRMQHVRADGTASELTRLRVHLDRYTARNTFDYFIHKDLGGFLRRELDFYIKNEVMHLDDVESETAPRVEQYLSKIKVIRRIAHKIIDFLAQLEDFQKKLWLKKKFVVETSYCIRLGVLPEEFYPEIAANDAQREEWVRLCAIDEIKGDLTTPGYSVPLTVEFLKAHPTLVVDTQHFDAKFLSRLLASLEDAQTLIDGVLVHGENYQALSLFRNLFSEQIHCIYIDPPYNTGTDGFAYKDLYPHSSWAAMFSERLLAATELLHRDGAMFVSIDDNEGDVAKLIADSIFGAENFIARLVWEGANKNTARQIGVTHEYVLVYARDRASMPNEWCIRKEGVEDVLREVERLREVYGKDYDAASEALAGWYRSMKAKPAFGLRRFRHIDARGVYKEDDPTAPGGRRFKLINPITGEEIPLRRNRGWAFDQATFDQMVAEGRISFVTSTSVMVRRYLHETTAVTPPSVFYQAARSASERLTSLLGEEVFAYPKDEHIIARFVEMATGGAAKCERVWILDYFAGSGTTAHAVINLNREDGGQRKFILVEQADYFDTVLLPRLKKVTFTPEWKDGKPKRLATAEEAERSPRIMKVIRLESYEDTLNNLELRRTEAQQSLLDSPQAQGADGFREQYLLRYMLDVETRGSQSLLNVSAFMDPTAYRLKVKRPGSDESREVNVDLLETFNWLIGLKVDHIAAPRTYSAAFRRDDDPDLPADAPRRLLLDGRLKEEPEGPWWFRTVTGTTPDGRRTLVIWRKRPGGEEPEGIERDNLVLDEWFRKQGYSSKDSEFDLIYVNGDNNLENLKAPDDTWKVRLIEEDFFRLMFDTEGV</sequence>
<dbReference type="GO" id="GO:0032259">
    <property type="term" value="P:methylation"/>
    <property type="evidence" value="ECO:0007669"/>
    <property type="project" value="UniProtKB-KW"/>
</dbReference>
<dbReference type="GO" id="GO:0003677">
    <property type="term" value="F:DNA binding"/>
    <property type="evidence" value="ECO:0007669"/>
    <property type="project" value="InterPro"/>
</dbReference>
<evidence type="ECO:0000256" key="4">
    <source>
        <dbReference type="ARBA" id="ARBA00022679"/>
    </source>
</evidence>
<dbReference type="InterPro" id="IPR029063">
    <property type="entry name" value="SAM-dependent_MTases_sf"/>
</dbReference>
<evidence type="ECO:0000256" key="5">
    <source>
        <dbReference type="ARBA" id="ARBA00022691"/>
    </source>
</evidence>
<evidence type="ECO:0000256" key="3">
    <source>
        <dbReference type="ARBA" id="ARBA00022603"/>
    </source>
</evidence>